<comment type="caution">
    <text evidence="3">The sequence shown here is derived from an EMBL/GenBank/DDBJ whole genome shotgun (WGS) entry which is preliminary data.</text>
</comment>
<evidence type="ECO:0000313" key="3">
    <source>
        <dbReference type="EMBL" id="MBC5717757.1"/>
    </source>
</evidence>
<keyword evidence="4" id="KW-1185">Reference proteome</keyword>
<organism evidence="3 4">
    <name type="scientific">Flintibacter faecis</name>
    <dbReference type="NCBI Taxonomy" id="2763047"/>
    <lineage>
        <taxon>Bacteria</taxon>
        <taxon>Bacillati</taxon>
        <taxon>Bacillota</taxon>
        <taxon>Clostridia</taxon>
        <taxon>Eubacteriales</taxon>
        <taxon>Flintibacter</taxon>
    </lineage>
</organism>
<dbReference type="Gene3D" id="3.40.50.720">
    <property type="entry name" value="NAD(P)-binding Rossmann-like Domain"/>
    <property type="match status" value="1"/>
</dbReference>
<protein>
    <submittedName>
        <fullName evidence="3">XdhC family protein</fullName>
    </submittedName>
</protein>
<feature type="domain" description="XdhC- CoxI" evidence="1">
    <location>
        <begin position="12"/>
        <end position="69"/>
    </location>
</feature>
<dbReference type="InterPro" id="IPR003777">
    <property type="entry name" value="XdhC_CoxI"/>
</dbReference>
<dbReference type="Pfam" id="PF02625">
    <property type="entry name" value="XdhC_CoxI"/>
    <property type="match status" value="1"/>
</dbReference>
<dbReference type="RefSeq" id="WP_186878940.1">
    <property type="nucleotide sequence ID" value="NZ_JACOPN010000007.1"/>
</dbReference>
<reference evidence="3" key="1">
    <citation type="submission" date="2020-08" db="EMBL/GenBank/DDBJ databases">
        <title>Genome public.</title>
        <authorList>
            <person name="Liu C."/>
            <person name="Sun Q."/>
        </authorList>
    </citation>
    <scope>NUCLEOTIDE SEQUENCE</scope>
    <source>
        <strain evidence="3">BX5</strain>
    </source>
</reference>
<sequence length="343" mass="36714">MKKLLAVLEQVLSAGQDAVLVTVIASSGSTPRGAGARMLVTDRGWAAGTIGGGAVEDRCIRLARQRLGGTPCCDSFDLSPEDKAGLGMVCGGAVEMHFLPLSGGDEAVLALCRDSAQRFASGTPFWLLTPLDGAGTLTLWPRGRGESPCTPPAAVISALGQPPRVLGRTGERWFCEQVQHAGTVYLFGGGHVAQALVPVLVPLDFPSVIVEDREEFADPALFPLARGTRCFPMDRIRQELDITADDYVCIMTRGHQNDLLVQQQVLHTPARYIGLIGSTRKSAAAFASLRRMGYSEQQLRRIVTPIGLPIGGRTPAEIAISIAGQLIEYRAGGRRDWQEGDEL</sequence>
<dbReference type="EMBL" id="JACOPN010000007">
    <property type="protein sequence ID" value="MBC5717757.1"/>
    <property type="molecule type" value="Genomic_DNA"/>
</dbReference>
<dbReference type="InterPro" id="IPR027051">
    <property type="entry name" value="XdhC_Rossmann_dom"/>
</dbReference>
<feature type="domain" description="XdhC Rossmann" evidence="2">
    <location>
        <begin position="184"/>
        <end position="326"/>
    </location>
</feature>
<dbReference type="Pfam" id="PF13478">
    <property type="entry name" value="XdhC_C"/>
    <property type="match status" value="1"/>
</dbReference>
<evidence type="ECO:0000313" key="4">
    <source>
        <dbReference type="Proteomes" id="UP000602260"/>
    </source>
</evidence>
<dbReference type="PANTHER" id="PTHR30388:SF6">
    <property type="entry name" value="XANTHINE DEHYDROGENASE SUBUNIT A-RELATED"/>
    <property type="match status" value="1"/>
</dbReference>
<evidence type="ECO:0000259" key="2">
    <source>
        <dbReference type="Pfam" id="PF13478"/>
    </source>
</evidence>
<name>A0A8J6J601_9FIRM</name>
<dbReference type="PANTHER" id="PTHR30388">
    <property type="entry name" value="ALDEHYDE OXIDOREDUCTASE MOLYBDENUM COFACTOR ASSEMBLY PROTEIN"/>
    <property type="match status" value="1"/>
</dbReference>
<accession>A0A8J6J601</accession>
<dbReference type="InterPro" id="IPR052698">
    <property type="entry name" value="MoCofactor_Util/Proc"/>
</dbReference>
<proteinExistence type="predicted"/>
<gene>
    <name evidence="3" type="ORF">H8S55_10545</name>
</gene>
<dbReference type="Proteomes" id="UP000602260">
    <property type="component" value="Unassembled WGS sequence"/>
</dbReference>
<dbReference type="AlphaFoldDB" id="A0A8J6J601"/>
<evidence type="ECO:0000259" key="1">
    <source>
        <dbReference type="Pfam" id="PF02625"/>
    </source>
</evidence>